<reference evidence="1" key="1">
    <citation type="submission" date="2018-12" db="EMBL/GenBank/DDBJ databases">
        <authorList>
            <person name="Will S."/>
            <person name="Neumann-Schaal M."/>
            <person name="Henke P."/>
        </authorList>
    </citation>
    <scope>NUCLEOTIDE SEQUENCE</scope>
    <source>
        <strain evidence="1">PCC 7102</strain>
    </source>
</reference>
<evidence type="ECO:0000313" key="2">
    <source>
        <dbReference type="Proteomes" id="UP000271624"/>
    </source>
</evidence>
<evidence type="ECO:0000313" key="1">
    <source>
        <dbReference type="EMBL" id="RUT02029.1"/>
    </source>
</evidence>
<dbReference type="AlphaFoldDB" id="A0A3S1AJ00"/>
<accession>A0A3S1AJ00</accession>
<sequence>MSCDAIKVIYSIQPDLLVEAANIAALAFPETEYKLLYRQASCLDAAFMFPPNQYSLLAQKIGSNNLSITFKKEKNIGKNVNFSVCFFPKINTMTLSGYYSKGMAHFIYTPFNNHNWLNGKGYKISTPDCVGEKFEFLAPKFYAFLEEFFIG</sequence>
<dbReference type="Proteomes" id="UP000271624">
    <property type="component" value="Unassembled WGS sequence"/>
</dbReference>
<dbReference type="OrthoDB" id="511138at2"/>
<reference evidence="1" key="2">
    <citation type="journal article" date="2019" name="Genome Biol. Evol.">
        <title>Day and night: Metabolic profiles and evolutionary relationships of six axenic non-marine cyanobacteria.</title>
        <authorList>
            <person name="Will S.E."/>
            <person name="Henke P."/>
            <person name="Boedeker C."/>
            <person name="Huang S."/>
            <person name="Brinkmann H."/>
            <person name="Rohde M."/>
            <person name="Jarek M."/>
            <person name="Friedl T."/>
            <person name="Seufert S."/>
            <person name="Schumacher M."/>
            <person name="Overmann J."/>
            <person name="Neumann-Schaal M."/>
            <person name="Petersen J."/>
        </authorList>
    </citation>
    <scope>NUCLEOTIDE SEQUENCE [LARGE SCALE GENOMIC DNA]</scope>
    <source>
        <strain evidence="1">PCC 7102</strain>
    </source>
</reference>
<name>A0A3S1AJ00_9CYAN</name>
<proteinExistence type="predicted"/>
<dbReference type="RefSeq" id="WP_127084332.1">
    <property type="nucleotide sequence ID" value="NZ_RSCL01000017.1"/>
</dbReference>
<protein>
    <submittedName>
        <fullName evidence="1">Uncharacterized protein</fullName>
    </submittedName>
</protein>
<comment type="caution">
    <text evidence="1">The sequence shown here is derived from an EMBL/GenBank/DDBJ whole genome shotgun (WGS) entry which is preliminary data.</text>
</comment>
<dbReference type="EMBL" id="RSCL01000017">
    <property type="protein sequence ID" value="RUT02029.1"/>
    <property type="molecule type" value="Genomic_DNA"/>
</dbReference>
<gene>
    <name evidence="1" type="ORF">DSM106972_061040</name>
</gene>
<organism evidence="1 2">
    <name type="scientific">Dulcicalothrix desertica PCC 7102</name>
    <dbReference type="NCBI Taxonomy" id="232991"/>
    <lineage>
        <taxon>Bacteria</taxon>
        <taxon>Bacillati</taxon>
        <taxon>Cyanobacteriota</taxon>
        <taxon>Cyanophyceae</taxon>
        <taxon>Nostocales</taxon>
        <taxon>Calotrichaceae</taxon>
        <taxon>Dulcicalothrix</taxon>
    </lineage>
</organism>
<keyword evidence="2" id="KW-1185">Reference proteome</keyword>